<dbReference type="EMBL" id="CP022752">
    <property type="protein sequence ID" value="ASU78690.1"/>
    <property type="molecule type" value="Genomic_DNA"/>
</dbReference>
<organism evidence="1 4">
    <name type="scientific">Actinopolyspora erythraea</name>
    <dbReference type="NCBI Taxonomy" id="414996"/>
    <lineage>
        <taxon>Bacteria</taxon>
        <taxon>Bacillati</taxon>
        <taxon>Actinomycetota</taxon>
        <taxon>Actinomycetes</taxon>
        <taxon>Actinopolysporales</taxon>
        <taxon>Actinopolysporaceae</taxon>
        <taxon>Actinopolyspora</taxon>
    </lineage>
</organism>
<evidence type="ECO:0000313" key="3">
    <source>
        <dbReference type="Proteomes" id="UP000029737"/>
    </source>
</evidence>
<dbReference type="HOGENOM" id="CLU_2447987_0_0_11"/>
<evidence type="ECO:0000313" key="4">
    <source>
        <dbReference type="Proteomes" id="UP000215043"/>
    </source>
</evidence>
<keyword evidence="3" id="KW-1185">Reference proteome</keyword>
<dbReference type="Proteomes" id="UP000215043">
    <property type="component" value="Chromosome"/>
</dbReference>
<proteinExistence type="predicted"/>
<sequence>MYRDSELVVGAVGINCASTVFNPAVTVIEARESLGNDRNRVLADSRSARRIRFSRTSASNASRVSSVARWVSTRTTATSVAVFRAGLSP</sequence>
<dbReference type="Proteomes" id="UP000029737">
    <property type="component" value="Unassembled WGS sequence"/>
</dbReference>
<evidence type="ECO:0000313" key="1">
    <source>
        <dbReference type="EMBL" id="ASU78690.1"/>
    </source>
</evidence>
<protein>
    <submittedName>
        <fullName evidence="1">Uncharacterized protein</fullName>
    </submittedName>
</protein>
<name>A0A099D5L2_9ACTN</name>
<reference evidence="1 4" key="2">
    <citation type="submission" date="2017-08" db="EMBL/GenBank/DDBJ databases">
        <title>The complete genome sequence of moderately halophilic actinomycete Actinopolyspora erythraea YIM 90600, the producer of novel erythromycin, novel actinopolysporins A-C and tubercidin.</title>
        <authorList>
            <person name="Yin M."/>
            <person name="Tang S."/>
        </authorList>
    </citation>
    <scope>NUCLEOTIDE SEQUENCE [LARGE SCALE GENOMIC DNA]</scope>
    <source>
        <strain evidence="1 4">YIM 90600</strain>
    </source>
</reference>
<dbReference type="EMBL" id="JPMV01000018">
    <property type="protein sequence ID" value="KGI81443.1"/>
    <property type="molecule type" value="Genomic_DNA"/>
</dbReference>
<reference evidence="2 3" key="1">
    <citation type="journal article" date="2014" name="PLoS ONE">
        <title>Identification and Characterization of a New Erythromycin Biosynthetic Gene Cluster in Actinopolyspora erythraea YIM90600, a Novel Erythronolide-Producing Halophilic Actinomycete Isolated from Salt Field.</title>
        <authorList>
            <person name="Chen D."/>
            <person name="Feng J."/>
            <person name="Huang L."/>
            <person name="Zhang Q."/>
            <person name="Wu J."/>
            <person name="Zhu X."/>
            <person name="Duan Y."/>
            <person name="Xu Z."/>
        </authorList>
    </citation>
    <scope>NUCLEOTIDE SEQUENCE [LARGE SCALE GENOMIC DNA]</scope>
    <source>
        <strain evidence="2 3">YIM90600</strain>
    </source>
</reference>
<dbReference type="KEGG" id="aey:CDG81_10830"/>
<gene>
    <name evidence="1" type="ORF">CDG81_10830</name>
    <name evidence="2" type="ORF">IL38_10875</name>
</gene>
<evidence type="ECO:0000313" key="2">
    <source>
        <dbReference type="EMBL" id="KGI81443.1"/>
    </source>
</evidence>
<dbReference type="AlphaFoldDB" id="A0A099D5L2"/>
<accession>A0A099D5L2</accession>
<dbReference type="RefSeq" id="WP_043573084.1">
    <property type="nucleotide sequence ID" value="NZ_CP022752.1"/>
</dbReference>